<keyword evidence="1" id="KW-0732">Signal</keyword>
<dbReference type="Proteomes" id="UP000821853">
    <property type="component" value="Chromosome 8"/>
</dbReference>
<dbReference type="InterPro" id="IPR029058">
    <property type="entry name" value="AB_hydrolase_fold"/>
</dbReference>
<evidence type="ECO:0000256" key="1">
    <source>
        <dbReference type="SAM" id="SignalP"/>
    </source>
</evidence>
<feature type="signal peptide" evidence="1">
    <location>
        <begin position="1"/>
        <end position="25"/>
    </location>
</feature>
<dbReference type="OMA" id="QLYHREY"/>
<name>A0A9J6GZ90_HAELO</name>
<evidence type="ECO:0000259" key="2">
    <source>
        <dbReference type="Pfam" id="PF04083"/>
    </source>
</evidence>
<dbReference type="EMBL" id="JABSTR010000010">
    <property type="protein sequence ID" value="KAH9379767.1"/>
    <property type="molecule type" value="Genomic_DNA"/>
</dbReference>
<dbReference type="GO" id="GO:0006629">
    <property type="term" value="P:lipid metabolic process"/>
    <property type="evidence" value="ECO:0007669"/>
    <property type="project" value="InterPro"/>
</dbReference>
<organism evidence="3 4">
    <name type="scientific">Haemaphysalis longicornis</name>
    <name type="common">Bush tick</name>
    <dbReference type="NCBI Taxonomy" id="44386"/>
    <lineage>
        <taxon>Eukaryota</taxon>
        <taxon>Metazoa</taxon>
        <taxon>Ecdysozoa</taxon>
        <taxon>Arthropoda</taxon>
        <taxon>Chelicerata</taxon>
        <taxon>Arachnida</taxon>
        <taxon>Acari</taxon>
        <taxon>Parasitiformes</taxon>
        <taxon>Ixodida</taxon>
        <taxon>Ixodoidea</taxon>
        <taxon>Ixodidae</taxon>
        <taxon>Haemaphysalinae</taxon>
        <taxon>Haemaphysalis</taxon>
    </lineage>
</organism>
<comment type="caution">
    <text evidence="3">The sequence shown here is derived from an EMBL/GenBank/DDBJ whole genome shotgun (WGS) entry which is preliminary data.</text>
</comment>
<dbReference type="PANTHER" id="PTHR11005">
    <property type="entry name" value="LYSOSOMAL ACID LIPASE-RELATED"/>
    <property type="match status" value="1"/>
</dbReference>
<dbReference type="Gene3D" id="3.40.50.1820">
    <property type="entry name" value="alpha/beta hydrolase"/>
    <property type="match status" value="1"/>
</dbReference>
<evidence type="ECO:0000313" key="3">
    <source>
        <dbReference type="EMBL" id="KAH9379767.1"/>
    </source>
</evidence>
<evidence type="ECO:0000313" key="4">
    <source>
        <dbReference type="Proteomes" id="UP000821853"/>
    </source>
</evidence>
<feature type="domain" description="Partial AB-hydrolase lipase" evidence="2">
    <location>
        <begin position="45"/>
        <end position="102"/>
    </location>
</feature>
<proteinExistence type="predicted"/>
<dbReference type="Pfam" id="PF04083">
    <property type="entry name" value="Abhydro_lipase"/>
    <property type="match status" value="1"/>
</dbReference>
<gene>
    <name evidence="3" type="ORF">HPB48_006351</name>
</gene>
<feature type="chain" id="PRO_5039929532" description="Partial AB-hydrolase lipase domain-containing protein" evidence="1">
    <location>
        <begin position="26"/>
        <end position="199"/>
    </location>
</feature>
<sequence>MTSSATKPVVLVLTVLSHGLLPVPAKKTALYTGNDPDSCTGVEGLVTSKGYPFEKHSVVTSDGYVIEMHRIPRGRDGCASPCHGHPILLMSGLLGDSSNWVLDFPKQSLGFVLADRGYDVWMGNVRGSTYGKQHKSLQVQSKEFWNFTFHEHAILDLPAQIDYVLEFTGTKAVPYVGVSQGTLIFFTMMSERPEYNQKV</sequence>
<protein>
    <recommendedName>
        <fullName evidence="2">Partial AB-hydrolase lipase domain-containing protein</fullName>
    </recommendedName>
</protein>
<dbReference type="SUPFAM" id="SSF53474">
    <property type="entry name" value="alpha/beta-Hydrolases"/>
    <property type="match status" value="1"/>
</dbReference>
<dbReference type="AlphaFoldDB" id="A0A9J6GZ90"/>
<keyword evidence="4" id="KW-1185">Reference proteome</keyword>
<dbReference type="OrthoDB" id="6497528at2759"/>
<reference evidence="3 4" key="1">
    <citation type="journal article" date="2020" name="Cell">
        <title>Large-Scale Comparative Analyses of Tick Genomes Elucidate Their Genetic Diversity and Vector Capacities.</title>
        <authorList>
            <consortium name="Tick Genome and Microbiome Consortium (TIGMIC)"/>
            <person name="Jia N."/>
            <person name="Wang J."/>
            <person name="Shi W."/>
            <person name="Du L."/>
            <person name="Sun Y."/>
            <person name="Zhan W."/>
            <person name="Jiang J.F."/>
            <person name="Wang Q."/>
            <person name="Zhang B."/>
            <person name="Ji P."/>
            <person name="Bell-Sakyi L."/>
            <person name="Cui X.M."/>
            <person name="Yuan T.T."/>
            <person name="Jiang B.G."/>
            <person name="Yang W.F."/>
            <person name="Lam T.T."/>
            <person name="Chang Q.C."/>
            <person name="Ding S.J."/>
            <person name="Wang X.J."/>
            <person name="Zhu J.G."/>
            <person name="Ruan X.D."/>
            <person name="Zhao L."/>
            <person name="Wei J.T."/>
            <person name="Ye R.Z."/>
            <person name="Que T.C."/>
            <person name="Du C.H."/>
            <person name="Zhou Y.H."/>
            <person name="Cheng J.X."/>
            <person name="Dai P.F."/>
            <person name="Guo W.B."/>
            <person name="Han X.H."/>
            <person name="Huang E.J."/>
            <person name="Li L.F."/>
            <person name="Wei W."/>
            <person name="Gao Y.C."/>
            <person name="Liu J.Z."/>
            <person name="Shao H.Z."/>
            <person name="Wang X."/>
            <person name="Wang C.C."/>
            <person name="Yang T.C."/>
            <person name="Huo Q.B."/>
            <person name="Li W."/>
            <person name="Chen H.Y."/>
            <person name="Chen S.E."/>
            <person name="Zhou L.G."/>
            <person name="Ni X.B."/>
            <person name="Tian J.H."/>
            <person name="Sheng Y."/>
            <person name="Liu T."/>
            <person name="Pan Y.S."/>
            <person name="Xia L.Y."/>
            <person name="Li J."/>
            <person name="Zhao F."/>
            <person name="Cao W.C."/>
        </authorList>
    </citation>
    <scope>NUCLEOTIDE SEQUENCE [LARGE SCALE GENOMIC DNA]</scope>
    <source>
        <strain evidence="3">HaeL-2018</strain>
    </source>
</reference>
<dbReference type="VEuPathDB" id="VectorBase:HLOH_041573"/>
<accession>A0A9J6GZ90</accession>
<dbReference type="InterPro" id="IPR006693">
    <property type="entry name" value="AB_hydrolase_lipase"/>
</dbReference>